<comment type="caution">
    <text evidence="2">The sequence shown here is derived from an EMBL/GenBank/DDBJ whole genome shotgun (WGS) entry which is preliminary data.</text>
</comment>
<reference evidence="2" key="2">
    <citation type="submission" date="2021-02" db="EMBL/GenBank/DDBJ databases">
        <authorList>
            <person name="Kimball J.A."/>
            <person name="Haas M.W."/>
            <person name="Macchietto M."/>
            <person name="Kono T."/>
            <person name="Duquette J."/>
            <person name="Shao M."/>
        </authorList>
    </citation>
    <scope>NUCLEOTIDE SEQUENCE</scope>
    <source>
        <tissue evidence="2">Fresh leaf tissue</tissue>
    </source>
</reference>
<gene>
    <name evidence="2" type="ORF">GUJ93_ZPchr0015g6835</name>
</gene>
<reference evidence="2" key="1">
    <citation type="journal article" date="2021" name="bioRxiv">
        <title>Whole Genome Assembly and Annotation of Northern Wild Rice, Zizania palustris L., Supports a Whole Genome Duplication in the Zizania Genus.</title>
        <authorList>
            <person name="Haas M."/>
            <person name="Kono T."/>
            <person name="Macchietto M."/>
            <person name="Millas R."/>
            <person name="McGilp L."/>
            <person name="Shao M."/>
            <person name="Duquette J."/>
            <person name="Hirsch C.N."/>
            <person name="Kimball J."/>
        </authorList>
    </citation>
    <scope>NUCLEOTIDE SEQUENCE</scope>
    <source>
        <tissue evidence="2">Fresh leaf tissue</tissue>
    </source>
</reference>
<evidence type="ECO:0000313" key="3">
    <source>
        <dbReference type="Proteomes" id="UP000729402"/>
    </source>
</evidence>
<evidence type="ECO:0000313" key="2">
    <source>
        <dbReference type="EMBL" id="KAG8083346.1"/>
    </source>
</evidence>
<sequence length="91" mass="9747">MKGRQIRRLTPMRRLSTGGAVPEEGNGRCRRRHTSFPGDGGWQTRGSSDGVFLVVGQSGYGESGRRGHGVRLCGSKRGGRSEGFTGWVIAG</sequence>
<protein>
    <submittedName>
        <fullName evidence="2">Uncharacterized protein</fullName>
    </submittedName>
</protein>
<proteinExistence type="predicted"/>
<dbReference type="AlphaFoldDB" id="A0A8J5TLX0"/>
<dbReference type="EMBL" id="JAAALK010000085">
    <property type="protein sequence ID" value="KAG8083346.1"/>
    <property type="molecule type" value="Genomic_DNA"/>
</dbReference>
<dbReference type="Proteomes" id="UP000729402">
    <property type="component" value="Unassembled WGS sequence"/>
</dbReference>
<keyword evidence="3" id="KW-1185">Reference proteome</keyword>
<name>A0A8J5TLX0_ZIZPA</name>
<organism evidence="2 3">
    <name type="scientific">Zizania palustris</name>
    <name type="common">Northern wild rice</name>
    <dbReference type="NCBI Taxonomy" id="103762"/>
    <lineage>
        <taxon>Eukaryota</taxon>
        <taxon>Viridiplantae</taxon>
        <taxon>Streptophyta</taxon>
        <taxon>Embryophyta</taxon>
        <taxon>Tracheophyta</taxon>
        <taxon>Spermatophyta</taxon>
        <taxon>Magnoliopsida</taxon>
        <taxon>Liliopsida</taxon>
        <taxon>Poales</taxon>
        <taxon>Poaceae</taxon>
        <taxon>BOP clade</taxon>
        <taxon>Oryzoideae</taxon>
        <taxon>Oryzeae</taxon>
        <taxon>Zizaniinae</taxon>
        <taxon>Zizania</taxon>
    </lineage>
</organism>
<feature type="region of interest" description="Disordered" evidence="1">
    <location>
        <begin position="16"/>
        <end position="43"/>
    </location>
</feature>
<evidence type="ECO:0000256" key="1">
    <source>
        <dbReference type="SAM" id="MobiDB-lite"/>
    </source>
</evidence>
<accession>A0A8J5TLX0</accession>